<comment type="caution">
    <text evidence="3">The sequence shown here is derived from an EMBL/GenBank/DDBJ whole genome shotgun (WGS) entry which is preliminary data.</text>
</comment>
<dbReference type="PANTHER" id="PTHR10183">
    <property type="entry name" value="CALPAIN"/>
    <property type="match status" value="1"/>
</dbReference>
<dbReference type="OrthoDB" id="424753at2759"/>
<name>S9U5J1_9TRYP</name>
<dbReference type="SUPFAM" id="SSF54001">
    <property type="entry name" value="Cysteine proteinases"/>
    <property type="match status" value="1"/>
</dbReference>
<dbReference type="PANTHER" id="PTHR10183:SF423">
    <property type="entry name" value="LEUCINE-RICH REPEAT PROTEIN (LRRP)"/>
    <property type="match status" value="1"/>
</dbReference>
<dbReference type="GO" id="GO:0006508">
    <property type="term" value="P:proteolysis"/>
    <property type="evidence" value="ECO:0007669"/>
    <property type="project" value="InterPro"/>
</dbReference>
<dbReference type="Pfam" id="PF00648">
    <property type="entry name" value="Peptidase_C2"/>
    <property type="match status" value="1"/>
</dbReference>
<protein>
    <submittedName>
        <fullName evidence="3">Calpain-like cysteine peptidase</fullName>
    </submittedName>
</protein>
<feature type="domain" description="Calpain catalytic" evidence="2">
    <location>
        <begin position="1"/>
        <end position="201"/>
    </location>
</feature>
<dbReference type="InterPro" id="IPR001300">
    <property type="entry name" value="Peptidase_C2_calpain_cat"/>
</dbReference>
<dbReference type="Gene3D" id="3.90.70.10">
    <property type="entry name" value="Cysteine proteinases"/>
    <property type="match status" value="1"/>
</dbReference>
<dbReference type="AlphaFoldDB" id="S9U5J1"/>
<evidence type="ECO:0000259" key="2">
    <source>
        <dbReference type="PROSITE" id="PS50203"/>
    </source>
</evidence>
<dbReference type="EMBL" id="ATMH01007355">
    <property type="protein sequence ID" value="EPY24019.1"/>
    <property type="molecule type" value="Genomic_DNA"/>
</dbReference>
<dbReference type="InterPro" id="IPR038765">
    <property type="entry name" value="Papain-like_cys_pep_sf"/>
</dbReference>
<dbReference type="PROSITE" id="PS50203">
    <property type="entry name" value="CALPAIN_CAT"/>
    <property type="match status" value="1"/>
</dbReference>
<gene>
    <name evidence="3" type="ORF">STCU_07355</name>
</gene>
<evidence type="ECO:0000313" key="4">
    <source>
        <dbReference type="Proteomes" id="UP000015354"/>
    </source>
</evidence>
<keyword evidence="4" id="KW-1185">Reference proteome</keyword>
<sequence>MNVSGCWRSIIVDNYLPILGNQPRFARSAKDPCELWVSMMEKAYAKRSKAYSNMASGDPLLAIRDLTGFPTCRLDAKFQESVADRAQSDAFFDRLLACCENGHLILFSTPGSSDGRSKSPRYAENGVLIGYAYGVLRVARVGDERLVQLRDPWASGAHWKGRWAPGADAWARCPAAGPCFPQHGPQDASFVLDWEEACRFFVGCGVVFNHYHYIDYRIPFVFQGGVAGLCLEVAVTEPTALTVVLSQADRRGSRTHEAYAPIMLSLARQTAPDTAAYTLIANSAADLEVLGQDFTFLQGRDIYLMYTFLPEHSPYLVVPRRLVQPGDGPALPCVLGVLSQLPFTPYGQVQVRLKKLSDENSVFHNATTFTNDAADVTMSFQIKKNAATLTEVTSSTLN</sequence>
<dbReference type="InterPro" id="IPR022684">
    <property type="entry name" value="Calpain_cysteine_protease"/>
</dbReference>
<proteinExistence type="predicted"/>
<organism evidence="3 4">
    <name type="scientific">Strigomonas culicis</name>
    <dbReference type="NCBI Taxonomy" id="28005"/>
    <lineage>
        <taxon>Eukaryota</taxon>
        <taxon>Discoba</taxon>
        <taxon>Euglenozoa</taxon>
        <taxon>Kinetoplastea</taxon>
        <taxon>Metakinetoplastina</taxon>
        <taxon>Trypanosomatida</taxon>
        <taxon>Trypanosomatidae</taxon>
        <taxon>Strigomonadinae</taxon>
        <taxon>Strigomonas</taxon>
    </lineage>
</organism>
<evidence type="ECO:0000313" key="3">
    <source>
        <dbReference type="EMBL" id="EPY24019.1"/>
    </source>
</evidence>
<dbReference type="Proteomes" id="UP000015354">
    <property type="component" value="Unassembled WGS sequence"/>
</dbReference>
<comment type="caution">
    <text evidence="1">Lacks conserved residue(s) required for the propagation of feature annotation.</text>
</comment>
<accession>S9U5J1</accession>
<dbReference type="GO" id="GO:0004198">
    <property type="term" value="F:calcium-dependent cysteine-type endopeptidase activity"/>
    <property type="evidence" value="ECO:0007669"/>
    <property type="project" value="InterPro"/>
</dbReference>
<reference evidence="3 4" key="1">
    <citation type="journal article" date="2013" name="PLoS ONE">
        <title>Predicting the Proteins of Angomonas deanei, Strigomonas culicis and Their Respective Endosymbionts Reveals New Aspects of the Trypanosomatidae Family.</title>
        <authorList>
            <person name="Motta M.C."/>
            <person name="Martins A.C."/>
            <person name="de Souza S.S."/>
            <person name="Catta-Preta C.M."/>
            <person name="Silva R."/>
            <person name="Klein C.C."/>
            <person name="de Almeida L.G."/>
            <person name="de Lima Cunha O."/>
            <person name="Ciapina L.P."/>
            <person name="Brocchi M."/>
            <person name="Colabardini A.C."/>
            <person name="de Araujo Lima B."/>
            <person name="Machado C.R."/>
            <person name="de Almeida Soares C.M."/>
            <person name="Probst C.M."/>
            <person name="de Menezes C.B."/>
            <person name="Thompson C.E."/>
            <person name="Bartholomeu D.C."/>
            <person name="Gradia D.F."/>
            <person name="Pavoni D.P."/>
            <person name="Grisard E.C."/>
            <person name="Fantinatti-Garboggini F."/>
            <person name="Marchini F.K."/>
            <person name="Rodrigues-Luiz G.F."/>
            <person name="Wagner G."/>
            <person name="Goldman G.H."/>
            <person name="Fietto J.L."/>
            <person name="Elias M.C."/>
            <person name="Goldman M.H."/>
            <person name="Sagot M.F."/>
            <person name="Pereira M."/>
            <person name="Stoco P.H."/>
            <person name="de Mendonca-Neto R.P."/>
            <person name="Teixeira S.M."/>
            <person name="Maciel T.E."/>
            <person name="de Oliveira Mendes T.A."/>
            <person name="Urmenyi T.P."/>
            <person name="de Souza W."/>
            <person name="Schenkman S."/>
            <person name="de Vasconcelos A.T."/>
        </authorList>
    </citation>
    <scope>NUCLEOTIDE SEQUENCE [LARGE SCALE GENOMIC DNA]</scope>
</reference>
<evidence type="ECO:0000256" key="1">
    <source>
        <dbReference type="PROSITE-ProRule" id="PRU00239"/>
    </source>
</evidence>